<protein>
    <submittedName>
        <fullName evidence="13">CCA tRNA nucleotidyltransferase</fullName>
    </submittedName>
</protein>
<evidence type="ECO:0000256" key="9">
    <source>
        <dbReference type="RuleBase" id="RU003953"/>
    </source>
</evidence>
<evidence type="ECO:0000259" key="11">
    <source>
        <dbReference type="Pfam" id="PF12627"/>
    </source>
</evidence>
<comment type="similarity">
    <text evidence="9">Belongs to the tRNA nucleotidyltransferase/poly(A) polymerase family.</text>
</comment>
<evidence type="ECO:0000313" key="13">
    <source>
        <dbReference type="EMBL" id="MBD8063922.1"/>
    </source>
</evidence>
<dbReference type="InterPro" id="IPR043519">
    <property type="entry name" value="NT_sf"/>
</dbReference>
<dbReference type="AlphaFoldDB" id="A0A927FR97"/>
<keyword evidence="4" id="KW-0548">Nucleotidyltransferase</keyword>
<proteinExistence type="inferred from homology"/>
<evidence type="ECO:0000256" key="6">
    <source>
        <dbReference type="ARBA" id="ARBA00022741"/>
    </source>
</evidence>
<sequence>MSGARIEAEWLRRPATQAILAALEGASGRTRVVGGVVRDTLFGRERTNPDIDMATELLPVVVMQRAKAAGIAAHPTGIDHGTVTLVLDNTIAEVTTLREDVATDGRHAEVRFGTDWVRDAERRDFTINALYCEADGTLFDPLGGLPDLEAGRVRFIGDAAKRIAEDGLRVWRFFRFSASHAQQRFDPEGLAACRHAVGHLDHISAERIGSEMRRMLALPQIARTLAVMAEIGLLDAGEQVLGRLFAYEALGGASSETRLAMLSNGDVGRLVAAWRLSNAEREAMDSRLAAADLLSAGKLAWAAYRFGEAAVEGLALAAARGGWRREQLAEIARELGRLPVAPLPVKGQDLIELGMQQGPALGATLKRLETAWVDSAFTLERKDLLLLASSGP</sequence>
<evidence type="ECO:0000256" key="1">
    <source>
        <dbReference type="ARBA" id="ARBA00001946"/>
    </source>
</evidence>
<dbReference type="EMBL" id="JACYFU010000001">
    <property type="protein sequence ID" value="MBD8063922.1"/>
    <property type="molecule type" value="Genomic_DNA"/>
</dbReference>
<comment type="caution">
    <text evidence="13">The sequence shown here is derived from an EMBL/GenBank/DDBJ whole genome shotgun (WGS) entry which is preliminary data.</text>
</comment>
<dbReference type="RefSeq" id="WP_191772051.1">
    <property type="nucleotide sequence ID" value="NZ_JACYFU010000001.1"/>
</dbReference>
<keyword evidence="6" id="KW-0547">Nucleotide-binding</keyword>
<dbReference type="PANTHER" id="PTHR46173:SF1">
    <property type="entry name" value="CCA TRNA NUCLEOTIDYLTRANSFERASE 1, MITOCHONDRIAL"/>
    <property type="match status" value="1"/>
</dbReference>
<dbReference type="PANTHER" id="PTHR46173">
    <property type="entry name" value="CCA TRNA NUCLEOTIDYLTRANSFERASE 1, MITOCHONDRIAL"/>
    <property type="match status" value="1"/>
</dbReference>
<name>A0A927FR97_9HYPH</name>
<keyword evidence="3" id="KW-0819">tRNA processing</keyword>
<dbReference type="GO" id="GO:0008033">
    <property type="term" value="P:tRNA processing"/>
    <property type="evidence" value="ECO:0007669"/>
    <property type="project" value="UniProtKB-KW"/>
</dbReference>
<comment type="cofactor">
    <cofactor evidence="1">
        <name>Mg(2+)</name>
        <dbReference type="ChEBI" id="CHEBI:18420"/>
    </cofactor>
</comment>
<reference evidence="13" key="1">
    <citation type="submission" date="2020-09" db="EMBL/GenBank/DDBJ databases">
        <title>Genome seq and assembly of Devosia sp.</title>
        <authorList>
            <person name="Chhetri G."/>
        </authorList>
    </citation>
    <scope>NUCLEOTIDE SEQUENCE</scope>
    <source>
        <strain evidence="13">PTR5</strain>
    </source>
</reference>
<dbReference type="Pfam" id="PF12627">
    <property type="entry name" value="PolyA_pol_RNAbd"/>
    <property type="match status" value="1"/>
</dbReference>
<keyword evidence="2 9" id="KW-0808">Transferase</keyword>
<keyword evidence="7" id="KW-0460">Magnesium</keyword>
<evidence type="ECO:0000259" key="12">
    <source>
        <dbReference type="Pfam" id="PF13735"/>
    </source>
</evidence>
<evidence type="ECO:0000259" key="10">
    <source>
        <dbReference type="Pfam" id="PF01743"/>
    </source>
</evidence>
<organism evidence="13 14">
    <name type="scientific">Devosia oryzisoli</name>
    <dbReference type="NCBI Taxonomy" id="2774138"/>
    <lineage>
        <taxon>Bacteria</taxon>
        <taxon>Pseudomonadati</taxon>
        <taxon>Pseudomonadota</taxon>
        <taxon>Alphaproteobacteria</taxon>
        <taxon>Hyphomicrobiales</taxon>
        <taxon>Devosiaceae</taxon>
        <taxon>Devosia</taxon>
    </lineage>
</organism>
<dbReference type="InterPro" id="IPR032810">
    <property type="entry name" value="CCA-adding_enz_C"/>
</dbReference>
<dbReference type="InterPro" id="IPR050264">
    <property type="entry name" value="Bact_CCA-adding_enz_type3_sf"/>
</dbReference>
<dbReference type="InterPro" id="IPR002646">
    <property type="entry name" value="PolA_pol_head_dom"/>
</dbReference>
<dbReference type="Gene3D" id="3.30.460.10">
    <property type="entry name" value="Beta Polymerase, domain 2"/>
    <property type="match status" value="1"/>
</dbReference>
<dbReference type="GO" id="GO:0000166">
    <property type="term" value="F:nucleotide binding"/>
    <property type="evidence" value="ECO:0007669"/>
    <property type="project" value="UniProtKB-KW"/>
</dbReference>
<evidence type="ECO:0000256" key="2">
    <source>
        <dbReference type="ARBA" id="ARBA00022679"/>
    </source>
</evidence>
<dbReference type="GO" id="GO:0016779">
    <property type="term" value="F:nucleotidyltransferase activity"/>
    <property type="evidence" value="ECO:0007669"/>
    <property type="project" value="UniProtKB-KW"/>
</dbReference>
<dbReference type="SUPFAM" id="SSF81891">
    <property type="entry name" value="Poly A polymerase C-terminal region-like"/>
    <property type="match status" value="1"/>
</dbReference>
<dbReference type="Gene3D" id="1.10.3090.10">
    <property type="entry name" value="cca-adding enzyme, domain 2"/>
    <property type="match status" value="1"/>
</dbReference>
<dbReference type="GO" id="GO:0046872">
    <property type="term" value="F:metal ion binding"/>
    <property type="evidence" value="ECO:0007669"/>
    <property type="project" value="UniProtKB-KW"/>
</dbReference>
<evidence type="ECO:0000256" key="3">
    <source>
        <dbReference type="ARBA" id="ARBA00022694"/>
    </source>
</evidence>
<keyword evidence="5" id="KW-0479">Metal-binding</keyword>
<dbReference type="Pfam" id="PF13735">
    <property type="entry name" value="tRNA_NucTran2_2"/>
    <property type="match status" value="1"/>
</dbReference>
<feature type="domain" description="CCA-adding enzyme C-terminal" evidence="12">
    <location>
        <begin position="264"/>
        <end position="377"/>
    </location>
</feature>
<evidence type="ECO:0000256" key="8">
    <source>
        <dbReference type="ARBA" id="ARBA00022884"/>
    </source>
</evidence>
<evidence type="ECO:0000256" key="5">
    <source>
        <dbReference type="ARBA" id="ARBA00022723"/>
    </source>
</evidence>
<evidence type="ECO:0000256" key="7">
    <source>
        <dbReference type="ARBA" id="ARBA00022842"/>
    </source>
</evidence>
<evidence type="ECO:0000313" key="14">
    <source>
        <dbReference type="Proteomes" id="UP000654108"/>
    </source>
</evidence>
<dbReference type="InterPro" id="IPR032828">
    <property type="entry name" value="PolyA_RNA-bd"/>
</dbReference>
<keyword evidence="14" id="KW-1185">Reference proteome</keyword>
<gene>
    <name evidence="13" type="ORF">IC608_00345</name>
</gene>
<feature type="domain" description="tRNA nucleotidyltransferase/poly(A) polymerase RNA and SrmB- binding" evidence="11">
    <location>
        <begin position="185"/>
        <end position="235"/>
    </location>
</feature>
<keyword evidence="8 9" id="KW-0694">RNA-binding</keyword>
<dbReference type="SUPFAM" id="SSF81301">
    <property type="entry name" value="Nucleotidyltransferase"/>
    <property type="match status" value="1"/>
</dbReference>
<dbReference type="Pfam" id="PF01743">
    <property type="entry name" value="PolyA_pol"/>
    <property type="match status" value="1"/>
</dbReference>
<evidence type="ECO:0000256" key="4">
    <source>
        <dbReference type="ARBA" id="ARBA00022695"/>
    </source>
</evidence>
<dbReference type="Proteomes" id="UP000654108">
    <property type="component" value="Unassembled WGS sequence"/>
</dbReference>
<accession>A0A927FR97</accession>
<dbReference type="GO" id="GO:0000049">
    <property type="term" value="F:tRNA binding"/>
    <property type="evidence" value="ECO:0007669"/>
    <property type="project" value="TreeGrafter"/>
</dbReference>
<dbReference type="CDD" id="cd05398">
    <property type="entry name" value="NT_ClassII-CCAase"/>
    <property type="match status" value="1"/>
</dbReference>
<feature type="domain" description="Poly A polymerase head" evidence="10">
    <location>
        <begin position="31"/>
        <end position="154"/>
    </location>
</feature>